<dbReference type="Proteomes" id="UP000501240">
    <property type="component" value="Chromosome"/>
</dbReference>
<evidence type="ECO:0000256" key="1">
    <source>
        <dbReference type="ARBA" id="ARBA00000022"/>
    </source>
</evidence>
<evidence type="ECO:0000313" key="7">
    <source>
        <dbReference type="Proteomes" id="UP000501240"/>
    </source>
</evidence>
<evidence type="ECO:0000259" key="3">
    <source>
        <dbReference type="Pfam" id="PF08719"/>
    </source>
</evidence>
<dbReference type="Gene3D" id="1.10.357.40">
    <property type="entry name" value="YbiA-like"/>
    <property type="match status" value="1"/>
</dbReference>
<dbReference type="InterPro" id="IPR012816">
    <property type="entry name" value="NADAR"/>
</dbReference>
<dbReference type="SUPFAM" id="SSF143990">
    <property type="entry name" value="YbiA-like"/>
    <property type="match status" value="1"/>
</dbReference>
<dbReference type="InterPro" id="IPR056056">
    <property type="entry name" value="DUF7639"/>
</dbReference>
<comment type="catalytic activity">
    <reaction evidence="2">
        <text>2,5-diamino-6-hydroxy-4-(5-phosphoribosylamino)-pyrimidine + H2O = 2,5,6-triamino-4-hydroxypyrimidine + D-ribose 5-phosphate</text>
        <dbReference type="Rhea" id="RHEA:23436"/>
        <dbReference type="ChEBI" id="CHEBI:15377"/>
        <dbReference type="ChEBI" id="CHEBI:58614"/>
        <dbReference type="ChEBI" id="CHEBI:78346"/>
        <dbReference type="ChEBI" id="CHEBI:137796"/>
    </reaction>
</comment>
<dbReference type="AlphaFoldDB" id="A0A7D4A0N9"/>
<reference evidence="6 7" key="1">
    <citation type="submission" date="2020-05" db="EMBL/GenBank/DDBJ databases">
        <title>Actinomadura verrucosospora NRRL-B18236 (PFL_A860) Genome sequencing and assembly.</title>
        <authorList>
            <person name="Samborskyy M."/>
        </authorList>
    </citation>
    <scope>NUCLEOTIDE SEQUENCE [LARGE SCALE GENOMIC DNA]</scope>
    <source>
        <strain evidence="6 7">NRRL:B18236</strain>
    </source>
</reference>
<evidence type="ECO:0000259" key="4">
    <source>
        <dbReference type="Pfam" id="PF24644"/>
    </source>
</evidence>
<evidence type="ECO:0000313" key="6">
    <source>
        <dbReference type="EMBL" id="QKG22804.1"/>
    </source>
</evidence>
<keyword evidence="7" id="KW-1185">Reference proteome</keyword>
<dbReference type="RefSeq" id="WP_216857902.1">
    <property type="nucleotide sequence ID" value="NZ_CP053892.1"/>
</dbReference>
<evidence type="ECO:0008006" key="8">
    <source>
        <dbReference type="Google" id="ProtNLM"/>
    </source>
</evidence>
<dbReference type="InterPro" id="IPR056055">
    <property type="entry name" value="DUF7638"/>
</dbReference>
<comment type="catalytic activity">
    <reaction evidence="1">
        <text>5-amino-6-(5-phospho-D-ribosylamino)uracil + H2O = 5,6-diaminouracil + D-ribose 5-phosphate</text>
        <dbReference type="Rhea" id="RHEA:55020"/>
        <dbReference type="ChEBI" id="CHEBI:15377"/>
        <dbReference type="ChEBI" id="CHEBI:46252"/>
        <dbReference type="ChEBI" id="CHEBI:58453"/>
        <dbReference type="ChEBI" id="CHEBI:78346"/>
    </reaction>
</comment>
<name>A0A7D4A0N9_ACTVE</name>
<organism evidence="6 7">
    <name type="scientific">Actinomadura verrucosospora</name>
    <dbReference type="NCBI Taxonomy" id="46165"/>
    <lineage>
        <taxon>Bacteria</taxon>
        <taxon>Bacillati</taxon>
        <taxon>Actinomycetota</taxon>
        <taxon>Actinomycetes</taxon>
        <taxon>Streptosporangiales</taxon>
        <taxon>Thermomonosporaceae</taxon>
        <taxon>Actinomadura</taxon>
    </lineage>
</organism>
<dbReference type="InterPro" id="IPR037238">
    <property type="entry name" value="YbiA-like_sf"/>
</dbReference>
<evidence type="ECO:0000259" key="5">
    <source>
        <dbReference type="Pfam" id="PF24645"/>
    </source>
</evidence>
<dbReference type="Pfam" id="PF24644">
    <property type="entry name" value="DUF7638"/>
    <property type="match status" value="1"/>
</dbReference>
<feature type="domain" description="DUF7639" evidence="5">
    <location>
        <begin position="109"/>
        <end position="203"/>
    </location>
</feature>
<protein>
    <recommendedName>
        <fullName evidence="8">Riboflavin biosynthesis intermediates N-glycosidase</fullName>
    </recommendedName>
</protein>
<feature type="domain" description="DUF7638" evidence="4">
    <location>
        <begin position="5"/>
        <end position="108"/>
    </location>
</feature>
<dbReference type="Pfam" id="PF08719">
    <property type="entry name" value="NADAR"/>
    <property type="match status" value="1"/>
</dbReference>
<dbReference type="CDD" id="cd15457">
    <property type="entry name" value="NADAR"/>
    <property type="match status" value="1"/>
</dbReference>
<proteinExistence type="predicted"/>
<dbReference type="Pfam" id="PF24645">
    <property type="entry name" value="DUF7639"/>
    <property type="match status" value="1"/>
</dbReference>
<gene>
    <name evidence="6" type="ORF">ACTIVE_4445</name>
</gene>
<feature type="domain" description="NADAR" evidence="3">
    <location>
        <begin position="247"/>
        <end position="365"/>
    </location>
</feature>
<dbReference type="EMBL" id="CP053892">
    <property type="protein sequence ID" value="QKG22804.1"/>
    <property type="molecule type" value="Genomic_DNA"/>
</dbReference>
<sequence>MLNRIHRVEDGRRIEGVTRPIFIHNFSYHLTNLLVFADGAINCWEWVDLDGLREKLDCGWVVTAVPEGGEISAFELGRWKAAEPMFHLTAEELLGEVADDIERLNGRPDSTDRCLSALDRYLESRDEADRLAMREAYLAIPEHKRHYALGDMDHKDRPLVILCTGIGEPPIGGWFDDGEAVTEAMREWALDYFADRDRARAEYESKRPADDPPRPAAGTVHLGGRVFPNGPPEDAGLAVLQIEYPAAIEVGGAVYPSVAHAYWALSTADPEDRERVRTAERSYDAQRIAGAAPRVPGWPDARTAVMAGLLRAKFDRHPGLAAVLLGTGDAPIGYTGPDSDHWVSHGEAGRNWIGRLLELVRSELRARELGIPLQVGRV</sequence>
<evidence type="ECO:0000256" key="2">
    <source>
        <dbReference type="ARBA" id="ARBA00000751"/>
    </source>
</evidence>
<accession>A0A7D4A0N9</accession>